<sequence>MRIEGKSPDERSVARLRKRRDKRKRMINPIGDERRGKVYCTAASRMQMCCGCQL</sequence>
<dbReference type="Proteomes" id="UP000246464">
    <property type="component" value="Chromosome 13"/>
</dbReference>
<name>A0A2U9C501_SCOMX</name>
<gene>
    <name evidence="2" type="ORF">SMAX5B_018916</name>
</gene>
<organism evidence="2 3">
    <name type="scientific">Scophthalmus maximus</name>
    <name type="common">Turbot</name>
    <name type="synonym">Psetta maxima</name>
    <dbReference type="NCBI Taxonomy" id="52904"/>
    <lineage>
        <taxon>Eukaryota</taxon>
        <taxon>Metazoa</taxon>
        <taxon>Chordata</taxon>
        <taxon>Craniata</taxon>
        <taxon>Vertebrata</taxon>
        <taxon>Euteleostomi</taxon>
        <taxon>Actinopterygii</taxon>
        <taxon>Neopterygii</taxon>
        <taxon>Teleostei</taxon>
        <taxon>Neoteleostei</taxon>
        <taxon>Acanthomorphata</taxon>
        <taxon>Carangaria</taxon>
        <taxon>Pleuronectiformes</taxon>
        <taxon>Pleuronectoidei</taxon>
        <taxon>Scophthalmidae</taxon>
        <taxon>Scophthalmus</taxon>
    </lineage>
</organism>
<evidence type="ECO:0000313" key="2">
    <source>
        <dbReference type="EMBL" id="AWP11637.1"/>
    </source>
</evidence>
<feature type="region of interest" description="Disordered" evidence="1">
    <location>
        <begin position="1"/>
        <end position="30"/>
    </location>
</feature>
<evidence type="ECO:0000256" key="1">
    <source>
        <dbReference type="SAM" id="MobiDB-lite"/>
    </source>
</evidence>
<proteinExistence type="predicted"/>
<protein>
    <submittedName>
        <fullName evidence="2">Uncharacterized protein</fullName>
    </submittedName>
</protein>
<dbReference type="AlphaFoldDB" id="A0A2U9C501"/>
<keyword evidence="3" id="KW-1185">Reference proteome</keyword>
<accession>A0A2U9C501</accession>
<dbReference type="EMBL" id="CP026255">
    <property type="protein sequence ID" value="AWP11637.1"/>
    <property type="molecule type" value="Genomic_DNA"/>
</dbReference>
<feature type="compositionally biased region" description="Basic residues" evidence="1">
    <location>
        <begin position="14"/>
        <end position="26"/>
    </location>
</feature>
<feature type="compositionally biased region" description="Basic and acidic residues" evidence="1">
    <location>
        <begin position="1"/>
        <end position="13"/>
    </location>
</feature>
<evidence type="ECO:0000313" key="3">
    <source>
        <dbReference type="Proteomes" id="UP000246464"/>
    </source>
</evidence>
<reference evidence="2 3" key="1">
    <citation type="submission" date="2017-12" db="EMBL/GenBank/DDBJ databases">
        <title>Integrating genomic resources of turbot (Scophthalmus maximus) in depth evaluation of genetic and physical mapping variation across individuals.</title>
        <authorList>
            <person name="Martinez P."/>
        </authorList>
    </citation>
    <scope>NUCLEOTIDE SEQUENCE [LARGE SCALE GENOMIC DNA]</scope>
</reference>